<dbReference type="AlphaFoldDB" id="A0A1M6H5J2"/>
<dbReference type="RefSeq" id="WP_073168808.1">
    <property type="nucleotide sequence ID" value="NZ_FQZE01000012.1"/>
</dbReference>
<accession>A0A1M6H5J2</accession>
<name>A0A1M6H5J2_9BACT</name>
<sequence length="85" mass="10149">MDTKVTLQFDKKIIEKAKMVASDNTISLSRLTEFLYRDITSENYKTLKEFPINKWVNQIARGEAIYKRRNRIDTKNDFFNQTKLI</sequence>
<reference evidence="1 2" key="1">
    <citation type="submission" date="2016-11" db="EMBL/GenBank/DDBJ databases">
        <authorList>
            <person name="Jaros S."/>
            <person name="Januszkiewicz K."/>
            <person name="Wedrychowicz H."/>
        </authorList>
    </citation>
    <scope>NUCLEOTIDE SEQUENCE [LARGE SCALE GENOMIC DNA]</scope>
    <source>
        <strain evidence="1 2">DSM 27063</strain>
    </source>
</reference>
<dbReference type="InterPro" id="IPR045944">
    <property type="entry name" value="DUF6364"/>
</dbReference>
<protein>
    <submittedName>
        <fullName evidence="1">Uncharacterized protein</fullName>
    </submittedName>
</protein>
<evidence type="ECO:0000313" key="1">
    <source>
        <dbReference type="EMBL" id="SHJ17455.1"/>
    </source>
</evidence>
<evidence type="ECO:0000313" key="2">
    <source>
        <dbReference type="Proteomes" id="UP000184050"/>
    </source>
</evidence>
<gene>
    <name evidence="1" type="ORF">SAMN05444280_11292</name>
</gene>
<dbReference type="STRING" id="1168035.SAMN05444280_11292"/>
<proteinExistence type="predicted"/>
<keyword evidence="2" id="KW-1185">Reference proteome</keyword>
<dbReference type="Pfam" id="PF19891">
    <property type="entry name" value="DUF6364"/>
    <property type="match status" value="1"/>
</dbReference>
<dbReference type="Proteomes" id="UP000184050">
    <property type="component" value="Unassembled WGS sequence"/>
</dbReference>
<dbReference type="EMBL" id="FQZE01000012">
    <property type="protein sequence ID" value="SHJ17455.1"/>
    <property type="molecule type" value="Genomic_DNA"/>
</dbReference>
<organism evidence="1 2">
    <name type="scientific">Tangfeifania diversioriginum</name>
    <dbReference type="NCBI Taxonomy" id="1168035"/>
    <lineage>
        <taxon>Bacteria</taxon>
        <taxon>Pseudomonadati</taxon>
        <taxon>Bacteroidota</taxon>
        <taxon>Bacteroidia</taxon>
        <taxon>Marinilabiliales</taxon>
        <taxon>Prolixibacteraceae</taxon>
        <taxon>Tangfeifania</taxon>
    </lineage>
</organism>
<dbReference type="OrthoDB" id="1121643at2"/>